<reference evidence="1" key="2">
    <citation type="journal article" date="2021" name="PeerJ">
        <title>Extensive microbial diversity within the chicken gut microbiome revealed by metagenomics and culture.</title>
        <authorList>
            <person name="Gilroy R."/>
            <person name="Ravi A."/>
            <person name="Getino M."/>
            <person name="Pursley I."/>
            <person name="Horton D.L."/>
            <person name="Alikhan N.F."/>
            <person name="Baker D."/>
            <person name="Gharbi K."/>
            <person name="Hall N."/>
            <person name="Watson M."/>
            <person name="Adriaenssens E.M."/>
            <person name="Foster-Nyarko E."/>
            <person name="Jarju S."/>
            <person name="Secka A."/>
            <person name="Antonio M."/>
            <person name="Oren A."/>
            <person name="Chaudhuri R.R."/>
            <person name="La Ragione R."/>
            <person name="Hildebrand F."/>
            <person name="Pallen M.J."/>
        </authorList>
    </citation>
    <scope>NUCLEOTIDE SEQUENCE</scope>
    <source>
        <strain evidence="1">ChiSjej6B24-2974</strain>
    </source>
</reference>
<evidence type="ECO:0000313" key="2">
    <source>
        <dbReference type="Proteomes" id="UP000824260"/>
    </source>
</evidence>
<evidence type="ECO:0000313" key="1">
    <source>
        <dbReference type="EMBL" id="HIQ82114.1"/>
    </source>
</evidence>
<organism evidence="1 2">
    <name type="scientific">Candidatus Pullichristensenella stercorigallinarum</name>
    <dbReference type="NCBI Taxonomy" id="2840909"/>
    <lineage>
        <taxon>Bacteria</taxon>
        <taxon>Bacillati</taxon>
        <taxon>Bacillota</taxon>
        <taxon>Clostridia</taxon>
        <taxon>Candidatus Pullichristensenella</taxon>
    </lineage>
</organism>
<dbReference type="EMBL" id="DVFZ01000033">
    <property type="protein sequence ID" value="HIQ82114.1"/>
    <property type="molecule type" value="Genomic_DNA"/>
</dbReference>
<dbReference type="Proteomes" id="UP000824260">
    <property type="component" value="Unassembled WGS sequence"/>
</dbReference>
<gene>
    <name evidence="1" type="ORF">IAA52_03310</name>
</gene>
<proteinExistence type="predicted"/>
<dbReference type="AlphaFoldDB" id="A0A9D1CWC3"/>
<accession>A0A9D1CWC3</accession>
<name>A0A9D1CWC3_9FIRM</name>
<protein>
    <submittedName>
        <fullName evidence="1">Uncharacterized protein</fullName>
    </submittedName>
</protein>
<sequence length="73" mass="8247">MRFWPKLILLVVVIALLAFVGVRLFQMVLGLLDIFSTGGTVTVDPQFAVTEPTPTPRVYTDQDYDDIQGVREY</sequence>
<reference evidence="1" key="1">
    <citation type="submission" date="2020-10" db="EMBL/GenBank/DDBJ databases">
        <authorList>
            <person name="Gilroy R."/>
        </authorList>
    </citation>
    <scope>NUCLEOTIDE SEQUENCE</scope>
    <source>
        <strain evidence="1">ChiSjej6B24-2974</strain>
    </source>
</reference>
<comment type="caution">
    <text evidence="1">The sequence shown here is derived from an EMBL/GenBank/DDBJ whole genome shotgun (WGS) entry which is preliminary data.</text>
</comment>